<evidence type="ECO:0000313" key="1">
    <source>
        <dbReference type="EMBL" id="ASX98783.1"/>
    </source>
</evidence>
<protein>
    <submittedName>
        <fullName evidence="1">HNH endonuclease</fullName>
    </submittedName>
</protein>
<dbReference type="RefSeq" id="YP_009610128.1">
    <property type="nucleotide sequence ID" value="NC_042000.1"/>
</dbReference>
<dbReference type="Proteomes" id="UP000225683">
    <property type="component" value="Genome"/>
</dbReference>
<gene>
    <name evidence="1" type="primary">114</name>
    <name evidence="1" type="ORF">SEA_COLUCCI_114</name>
</gene>
<keyword evidence="1" id="KW-0540">Nuclease</keyword>
<proteinExistence type="predicted"/>
<organism evidence="1 2">
    <name type="scientific">Arthrobacter phage Colucci</name>
    <dbReference type="NCBI Taxonomy" id="2015834"/>
    <lineage>
        <taxon>Viruses</taxon>
        <taxon>Duplodnaviria</taxon>
        <taxon>Heunggongvirae</taxon>
        <taxon>Uroviricota</taxon>
        <taxon>Caudoviricetes</taxon>
        <taxon>Klausavirus</taxon>
        <taxon>Klausavirus colucci</taxon>
    </lineage>
</organism>
<dbReference type="GO" id="GO:0004519">
    <property type="term" value="F:endonuclease activity"/>
    <property type="evidence" value="ECO:0007669"/>
    <property type="project" value="UniProtKB-KW"/>
</dbReference>
<dbReference type="EMBL" id="MF185718">
    <property type="protein sequence ID" value="ASX98783.1"/>
    <property type="molecule type" value="Genomic_DNA"/>
</dbReference>
<reference evidence="1 2" key="1">
    <citation type="submission" date="2017-06" db="EMBL/GenBank/DDBJ databases">
        <authorList>
            <person name="Conboy A.J."/>
            <person name="Conboy D.B."/>
            <person name="Kulkosky J."/>
            <person name="Cross T."/>
            <person name="Moy E.A."/>
            <person name="Stoner T.H."/>
            <person name="Garlena R.A."/>
            <person name="Russell D.A."/>
            <person name="Pope W.H."/>
            <person name="Jacobs-Sera D."/>
            <person name="Hatfull G.F."/>
        </authorList>
    </citation>
    <scope>NUCLEOTIDE SEQUENCE [LARGE SCALE GENOMIC DNA]</scope>
</reference>
<sequence length="116" mass="13226">MLRKFKKADYPLDLDQQAIYVQDRIEVEDGHHIWQLALHKVWGYPRGGQPIGYKIAYRAAWEVEHGERLPSNVLILPTCERPECVNPAHMVKSTLNPGALPKITAARLERLTGENS</sequence>
<keyword evidence="1" id="KW-0255">Endonuclease</keyword>
<evidence type="ECO:0000313" key="2">
    <source>
        <dbReference type="Proteomes" id="UP000225683"/>
    </source>
</evidence>
<dbReference type="OrthoDB" id="21076at10239"/>
<name>A0A286N326_9CAUD</name>
<dbReference type="GeneID" id="40086214"/>
<dbReference type="KEGG" id="vg:40086214"/>
<keyword evidence="2" id="KW-1185">Reference proteome</keyword>
<keyword evidence="1" id="KW-0378">Hydrolase</keyword>
<accession>A0A286N326</accession>